<dbReference type="SUPFAM" id="SSF53756">
    <property type="entry name" value="UDP-Glycosyltransferase/glycogen phosphorylase"/>
    <property type="match status" value="1"/>
</dbReference>
<dbReference type="Gene3D" id="3.40.50.2000">
    <property type="entry name" value="Glycogen Phosphorylase B"/>
    <property type="match status" value="2"/>
</dbReference>
<accession>A0A840HW49</accession>
<evidence type="ECO:0000313" key="3">
    <source>
        <dbReference type="Proteomes" id="UP000575068"/>
    </source>
</evidence>
<keyword evidence="2" id="KW-0808">Transferase</keyword>
<evidence type="ECO:0000313" key="2">
    <source>
        <dbReference type="EMBL" id="MBB4641901.1"/>
    </source>
</evidence>
<protein>
    <submittedName>
        <fullName evidence="2">Glycosyltransferase involved in cell wall biosynthesis</fullName>
    </submittedName>
</protein>
<dbReference type="RefSeq" id="WP_184475690.1">
    <property type="nucleotide sequence ID" value="NZ_JACHOV010000008.1"/>
</dbReference>
<keyword evidence="3" id="KW-1185">Reference proteome</keyword>
<dbReference type="AlphaFoldDB" id="A0A840HW49"/>
<dbReference type="EMBL" id="JACHOV010000008">
    <property type="protein sequence ID" value="MBB4641901.1"/>
    <property type="molecule type" value="Genomic_DNA"/>
</dbReference>
<dbReference type="Pfam" id="PF13692">
    <property type="entry name" value="Glyco_trans_1_4"/>
    <property type="match status" value="1"/>
</dbReference>
<feature type="domain" description="Glycosyltransferase subfamily 4-like N-terminal" evidence="1">
    <location>
        <begin position="10"/>
        <end position="180"/>
    </location>
</feature>
<dbReference type="InterPro" id="IPR028098">
    <property type="entry name" value="Glyco_trans_4-like_N"/>
</dbReference>
<evidence type="ECO:0000259" key="1">
    <source>
        <dbReference type="Pfam" id="PF13439"/>
    </source>
</evidence>
<comment type="caution">
    <text evidence="2">The sequence shown here is derived from an EMBL/GenBank/DDBJ whole genome shotgun (WGS) entry which is preliminary data.</text>
</comment>
<gene>
    <name evidence="2" type="ORF">HNQ99_002219</name>
</gene>
<sequence>MRLLMTTDAVGGVWTYSLDLTRSLCARGWNVTLAVLGPPPDAAQQKQVTAIAKCNLVVTGLPLDWVAVRKKDMATAGEAVARLADRRRADLLHLNSPALAAEAALGPPVIGACHSCLASWWRAMRSGPMPADFDQHKALLQKGYAACSALIAPSRSFAEITAALYGIDRPIVVHNGSKTQRRSLPPREPGLVLTAGRLWDEAKGMSVLVQAAKDVPATICAAGPVQAPHGDRIDLGTIVHIGTLDEVNFARWRGRSGIFVACSYYEPFGLSVLEAALSGCALVLSDIPTFRELWDGAALFFPPGDSDALAMVLRRLIADPVTTAKLGQAARRRAAGYSLDKMVDRTEQIYQAHLPASVPAEVTA</sequence>
<dbReference type="PANTHER" id="PTHR12526">
    <property type="entry name" value="GLYCOSYLTRANSFERASE"/>
    <property type="match status" value="1"/>
</dbReference>
<dbReference type="GO" id="GO:0016757">
    <property type="term" value="F:glycosyltransferase activity"/>
    <property type="evidence" value="ECO:0007669"/>
    <property type="project" value="UniProtKB-ARBA"/>
</dbReference>
<proteinExistence type="predicted"/>
<dbReference type="Pfam" id="PF13439">
    <property type="entry name" value="Glyco_transf_4"/>
    <property type="match status" value="1"/>
</dbReference>
<dbReference type="Proteomes" id="UP000575068">
    <property type="component" value="Unassembled WGS sequence"/>
</dbReference>
<organism evidence="2 3">
    <name type="scientific">Rhizorhapis suberifaciens</name>
    <name type="common">corky root of lettuce</name>
    <dbReference type="NCBI Taxonomy" id="13656"/>
    <lineage>
        <taxon>Bacteria</taxon>
        <taxon>Pseudomonadati</taxon>
        <taxon>Pseudomonadota</taxon>
        <taxon>Alphaproteobacteria</taxon>
        <taxon>Sphingomonadales</taxon>
        <taxon>Sphingomonadaceae</taxon>
        <taxon>Rhizorhapis</taxon>
    </lineage>
</organism>
<reference evidence="2 3" key="1">
    <citation type="submission" date="2020-08" db="EMBL/GenBank/DDBJ databases">
        <title>Genomic Encyclopedia of Type Strains, Phase IV (KMG-IV): sequencing the most valuable type-strain genomes for metagenomic binning, comparative biology and taxonomic classification.</title>
        <authorList>
            <person name="Goeker M."/>
        </authorList>
    </citation>
    <scope>NUCLEOTIDE SEQUENCE [LARGE SCALE GENOMIC DNA]</scope>
    <source>
        <strain evidence="2 3">DSM 7465</strain>
    </source>
</reference>
<name>A0A840HW49_9SPHN</name>
<dbReference type="CDD" id="cd03801">
    <property type="entry name" value="GT4_PimA-like"/>
    <property type="match status" value="1"/>
</dbReference>